<evidence type="ECO:0000256" key="5">
    <source>
        <dbReference type="ARBA" id="ARBA00023251"/>
    </source>
</evidence>
<evidence type="ECO:0000256" key="2">
    <source>
        <dbReference type="ARBA" id="ARBA00022692"/>
    </source>
</evidence>
<dbReference type="PROSITE" id="PS51012">
    <property type="entry name" value="ABC_TM2"/>
    <property type="match status" value="1"/>
</dbReference>
<dbReference type="InterPro" id="IPR013525">
    <property type="entry name" value="ABC2_TM"/>
</dbReference>
<feature type="transmembrane region" description="Helical" evidence="6">
    <location>
        <begin position="120"/>
        <end position="143"/>
    </location>
</feature>
<feature type="transmembrane region" description="Helical" evidence="6">
    <location>
        <begin position="155"/>
        <end position="175"/>
    </location>
</feature>
<keyword evidence="6" id="KW-0813">Transport</keyword>
<dbReference type="PANTHER" id="PTHR43027">
    <property type="entry name" value="DOXORUBICIN RESISTANCE ABC TRANSPORTER PERMEASE PROTEIN DRRC-RELATED"/>
    <property type="match status" value="1"/>
</dbReference>
<evidence type="ECO:0000256" key="1">
    <source>
        <dbReference type="ARBA" id="ARBA00004141"/>
    </source>
</evidence>
<sequence>MSHPSTVTATATPPRPARPLPTLVAVEAKLILRDPMAVGLPLLLPLALLLILGGAIPDFNRPLPELGGARLIDAYYPAMMALLSIAIIGTSLLPSVFATYRETGVLRRMSTTPVGPARMIAAQLIVSLGMGVVALTAMVVGGHLVLDARIPERPFAFAGIVLLGMATLYTIGLLLGSLAPSGRAAPGIGAAAMFPLLFLGGVWVPRQSMPEALAVISRFSPTGPFGESLHAAWSGAAIPAEAVLVLAAWLLVAAGLAVRLFRWE</sequence>
<comment type="similarity">
    <text evidence="6">Belongs to the ABC-2 integral membrane protein family.</text>
</comment>
<dbReference type="InterPro" id="IPR000412">
    <property type="entry name" value="ABC_2_transport"/>
</dbReference>
<gene>
    <name evidence="8" type="ORF">FHX40_4760</name>
</gene>
<feature type="transmembrane region" description="Helical" evidence="6">
    <location>
        <begin position="37"/>
        <end position="56"/>
    </location>
</feature>
<reference evidence="8 9" key="1">
    <citation type="submission" date="2019-06" db="EMBL/GenBank/DDBJ databases">
        <title>Sequencing the genomes of 1000 actinobacteria strains.</title>
        <authorList>
            <person name="Klenk H.-P."/>
        </authorList>
    </citation>
    <scope>NUCLEOTIDE SEQUENCE [LARGE SCALE GENOMIC DNA]</scope>
    <source>
        <strain evidence="8 9">DSM 43186</strain>
    </source>
</reference>
<comment type="subcellular location">
    <subcellularLocation>
        <location evidence="6">Cell membrane</location>
        <topology evidence="6">Multi-pass membrane protein</topology>
    </subcellularLocation>
    <subcellularLocation>
        <location evidence="1">Membrane</location>
        <topology evidence="1">Multi-pass membrane protein</topology>
    </subcellularLocation>
</comment>
<dbReference type="PIRSF" id="PIRSF006648">
    <property type="entry name" value="DrrB"/>
    <property type="match status" value="1"/>
</dbReference>
<keyword evidence="6" id="KW-1003">Cell membrane</keyword>
<evidence type="ECO:0000313" key="9">
    <source>
        <dbReference type="Proteomes" id="UP000319213"/>
    </source>
</evidence>
<dbReference type="Pfam" id="PF01061">
    <property type="entry name" value="ABC2_membrane"/>
    <property type="match status" value="1"/>
</dbReference>
<feature type="transmembrane region" description="Helical" evidence="6">
    <location>
        <begin position="187"/>
        <end position="204"/>
    </location>
</feature>
<dbReference type="InterPro" id="IPR052902">
    <property type="entry name" value="ABC-2_transporter"/>
</dbReference>
<keyword evidence="3 6" id="KW-1133">Transmembrane helix</keyword>
<keyword evidence="5" id="KW-0046">Antibiotic resistance</keyword>
<dbReference type="InterPro" id="IPR047817">
    <property type="entry name" value="ABC2_TM_bact-type"/>
</dbReference>
<feature type="domain" description="ABC transmembrane type-2" evidence="7">
    <location>
        <begin position="36"/>
        <end position="264"/>
    </location>
</feature>
<evidence type="ECO:0000256" key="3">
    <source>
        <dbReference type="ARBA" id="ARBA00022989"/>
    </source>
</evidence>
<dbReference type="RefSeq" id="WP_142262148.1">
    <property type="nucleotide sequence ID" value="NZ_BMPV01000002.1"/>
</dbReference>
<dbReference type="GO" id="GO:0043190">
    <property type="term" value="C:ATP-binding cassette (ABC) transporter complex"/>
    <property type="evidence" value="ECO:0007669"/>
    <property type="project" value="InterPro"/>
</dbReference>
<evidence type="ECO:0000259" key="7">
    <source>
        <dbReference type="PROSITE" id="PS51012"/>
    </source>
</evidence>
<keyword evidence="2 6" id="KW-0812">Transmembrane</keyword>
<comment type="caution">
    <text evidence="8">The sequence shown here is derived from an EMBL/GenBank/DDBJ whole genome shotgun (WGS) entry which is preliminary data.</text>
</comment>
<dbReference type="EMBL" id="VFPQ01000002">
    <property type="protein sequence ID" value="TQM72610.1"/>
    <property type="molecule type" value="Genomic_DNA"/>
</dbReference>
<dbReference type="Proteomes" id="UP000319213">
    <property type="component" value="Unassembled WGS sequence"/>
</dbReference>
<accession>A0A543IPX2</accession>
<feature type="transmembrane region" description="Helical" evidence="6">
    <location>
        <begin position="76"/>
        <end position="100"/>
    </location>
</feature>
<evidence type="ECO:0000313" key="8">
    <source>
        <dbReference type="EMBL" id="TQM72610.1"/>
    </source>
</evidence>
<protein>
    <recommendedName>
        <fullName evidence="6">Transport permease protein</fullName>
    </recommendedName>
</protein>
<keyword evidence="4 6" id="KW-0472">Membrane</keyword>
<feature type="transmembrane region" description="Helical" evidence="6">
    <location>
        <begin position="242"/>
        <end position="261"/>
    </location>
</feature>
<proteinExistence type="inferred from homology"/>
<dbReference type="AlphaFoldDB" id="A0A543IPX2"/>
<evidence type="ECO:0000256" key="6">
    <source>
        <dbReference type="RuleBase" id="RU361157"/>
    </source>
</evidence>
<dbReference type="GO" id="GO:0046677">
    <property type="term" value="P:response to antibiotic"/>
    <property type="evidence" value="ECO:0007669"/>
    <property type="project" value="UniProtKB-KW"/>
</dbReference>
<evidence type="ECO:0000256" key="4">
    <source>
        <dbReference type="ARBA" id="ARBA00023136"/>
    </source>
</evidence>
<dbReference type="GO" id="GO:0140359">
    <property type="term" value="F:ABC-type transporter activity"/>
    <property type="evidence" value="ECO:0007669"/>
    <property type="project" value="InterPro"/>
</dbReference>
<dbReference type="OrthoDB" id="3217868at2"/>
<organism evidence="8 9">
    <name type="scientific">Thermopolyspora flexuosa</name>
    <dbReference type="NCBI Taxonomy" id="103836"/>
    <lineage>
        <taxon>Bacteria</taxon>
        <taxon>Bacillati</taxon>
        <taxon>Actinomycetota</taxon>
        <taxon>Actinomycetes</taxon>
        <taxon>Streptosporangiales</taxon>
        <taxon>Streptosporangiaceae</taxon>
        <taxon>Thermopolyspora</taxon>
    </lineage>
</organism>
<dbReference type="PANTHER" id="PTHR43027:SF2">
    <property type="entry name" value="TRANSPORT PERMEASE PROTEIN"/>
    <property type="match status" value="1"/>
</dbReference>
<keyword evidence="9" id="KW-1185">Reference proteome</keyword>
<name>A0A543IPX2_9ACTN</name>